<feature type="compositionally biased region" description="Basic and acidic residues" evidence="1">
    <location>
        <begin position="95"/>
        <end position="106"/>
    </location>
</feature>
<feature type="compositionally biased region" description="Basic and acidic residues" evidence="1">
    <location>
        <begin position="54"/>
        <end position="69"/>
    </location>
</feature>
<protein>
    <submittedName>
        <fullName evidence="2">Uncharacterized protein</fullName>
    </submittedName>
</protein>
<gene>
    <name evidence="2" type="ORF">EYF80_060872</name>
</gene>
<feature type="compositionally biased region" description="Polar residues" evidence="1">
    <location>
        <begin position="41"/>
        <end position="50"/>
    </location>
</feature>
<dbReference type="AlphaFoldDB" id="A0A4Z2EK83"/>
<feature type="compositionally biased region" description="Gly residues" evidence="1">
    <location>
        <begin position="79"/>
        <end position="89"/>
    </location>
</feature>
<comment type="caution">
    <text evidence="2">The sequence shown here is derived from an EMBL/GenBank/DDBJ whole genome shotgun (WGS) entry which is preliminary data.</text>
</comment>
<name>A0A4Z2EK83_9TELE</name>
<proteinExistence type="predicted"/>
<evidence type="ECO:0000313" key="2">
    <source>
        <dbReference type="EMBL" id="TNN28980.1"/>
    </source>
</evidence>
<sequence length="126" mass="13286">MASWPRRSQDAATTSRCHGVVAAPLTGRSSSRAEQAVHWTTACSQENYMSPQRGAREETTRVRRADQRHSAVHACSGRSGAGLPEGAGLGAVLMGRRERGAGHDADLPSAAARRSSPDPPALNASR</sequence>
<organism evidence="2 3">
    <name type="scientific">Liparis tanakae</name>
    <name type="common">Tanaka's snailfish</name>
    <dbReference type="NCBI Taxonomy" id="230148"/>
    <lineage>
        <taxon>Eukaryota</taxon>
        <taxon>Metazoa</taxon>
        <taxon>Chordata</taxon>
        <taxon>Craniata</taxon>
        <taxon>Vertebrata</taxon>
        <taxon>Euteleostomi</taxon>
        <taxon>Actinopterygii</taxon>
        <taxon>Neopterygii</taxon>
        <taxon>Teleostei</taxon>
        <taxon>Neoteleostei</taxon>
        <taxon>Acanthomorphata</taxon>
        <taxon>Eupercaria</taxon>
        <taxon>Perciformes</taxon>
        <taxon>Cottioidei</taxon>
        <taxon>Cottales</taxon>
        <taxon>Liparidae</taxon>
        <taxon>Liparis</taxon>
    </lineage>
</organism>
<dbReference type="Proteomes" id="UP000314294">
    <property type="component" value="Unassembled WGS sequence"/>
</dbReference>
<feature type="region of interest" description="Disordered" evidence="1">
    <location>
        <begin position="1"/>
        <end position="126"/>
    </location>
</feature>
<evidence type="ECO:0000313" key="3">
    <source>
        <dbReference type="Proteomes" id="UP000314294"/>
    </source>
</evidence>
<dbReference type="EMBL" id="SRLO01006208">
    <property type="protein sequence ID" value="TNN28980.1"/>
    <property type="molecule type" value="Genomic_DNA"/>
</dbReference>
<reference evidence="2 3" key="1">
    <citation type="submission" date="2019-03" db="EMBL/GenBank/DDBJ databases">
        <title>First draft genome of Liparis tanakae, snailfish: a comprehensive survey of snailfish specific genes.</title>
        <authorList>
            <person name="Kim W."/>
            <person name="Song I."/>
            <person name="Jeong J.-H."/>
            <person name="Kim D."/>
            <person name="Kim S."/>
            <person name="Ryu S."/>
            <person name="Song J.Y."/>
            <person name="Lee S.K."/>
        </authorList>
    </citation>
    <scope>NUCLEOTIDE SEQUENCE [LARGE SCALE GENOMIC DNA]</scope>
    <source>
        <tissue evidence="2">Muscle</tissue>
    </source>
</reference>
<accession>A0A4Z2EK83</accession>
<keyword evidence="3" id="KW-1185">Reference proteome</keyword>
<evidence type="ECO:0000256" key="1">
    <source>
        <dbReference type="SAM" id="MobiDB-lite"/>
    </source>
</evidence>